<feature type="chain" id="PRO_5015970535" evidence="3">
    <location>
        <begin position="31"/>
        <end position="487"/>
    </location>
</feature>
<dbReference type="NCBIfam" id="TIGR00666">
    <property type="entry name" value="PBP4"/>
    <property type="match status" value="1"/>
</dbReference>
<dbReference type="Gene3D" id="3.40.710.10">
    <property type="entry name" value="DD-peptidase/beta-lactamase superfamily"/>
    <property type="match status" value="1"/>
</dbReference>
<evidence type="ECO:0000313" key="4">
    <source>
        <dbReference type="EMBL" id="PZQ66421.1"/>
    </source>
</evidence>
<dbReference type="PANTHER" id="PTHR30023:SF0">
    <property type="entry name" value="PENICILLIN-SENSITIVE CARBOXYPEPTIDASE A"/>
    <property type="match status" value="1"/>
</dbReference>
<dbReference type="GO" id="GO:0006508">
    <property type="term" value="P:proteolysis"/>
    <property type="evidence" value="ECO:0007669"/>
    <property type="project" value="InterPro"/>
</dbReference>
<dbReference type="Proteomes" id="UP000249135">
    <property type="component" value="Unassembled WGS sequence"/>
</dbReference>
<dbReference type="Pfam" id="PF02113">
    <property type="entry name" value="Peptidase_S13"/>
    <property type="match status" value="1"/>
</dbReference>
<proteinExistence type="inferred from homology"/>
<keyword evidence="3" id="KW-0732">Signal</keyword>
<feature type="signal peptide" evidence="3">
    <location>
        <begin position="1"/>
        <end position="30"/>
    </location>
</feature>
<evidence type="ECO:0000313" key="5">
    <source>
        <dbReference type="Proteomes" id="UP000249135"/>
    </source>
</evidence>
<dbReference type="Gene3D" id="3.50.80.20">
    <property type="entry name" value="D-Ala-D-Ala carboxypeptidase C, peptidase S13"/>
    <property type="match status" value="1"/>
</dbReference>
<comment type="caution">
    <text evidence="4">The sequence shown here is derived from an EMBL/GenBank/DDBJ whole genome shotgun (WGS) entry which is preliminary data.</text>
</comment>
<dbReference type="AlphaFoldDB" id="A0A2W5PKN2"/>
<dbReference type="InterPro" id="IPR000667">
    <property type="entry name" value="Peptidase_S13"/>
</dbReference>
<dbReference type="InterPro" id="IPR012338">
    <property type="entry name" value="Beta-lactam/transpept-like"/>
</dbReference>
<dbReference type="GO" id="GO:0000270">
    <property type="term" value="P:peptidoglycan metabolic process"/>
    <property type="evidence" value="ECO:0007669"/>
    <property type="project" value="TreeGrafter"/>
</dbReference>
<evidence type="ECO:0000256" key="3">
    <source>
        <dbReference type="SAM" id="SignalP"/>
    </source>
</evidence>
<dbReference type="GO" id="GO:0004185">
    <property type="term" value="F:serine-type carboxypeptidase activity"/>
    <property type="evidence" value="ECO:0007669"/>
    <property type="project" value="InterPro"/>
</dbReference>
<accession>A0A2W5PKN2</accession>
<evidence type="ECO:0000256" key="2">
    <source>
        <dbReference type="ARBA" id="ARBA00022801"/>
    </source>
</evidence>
<organism evidence="4 5">
    <name type="scientific">Variovorax paradoxus</name>
    <dbReference type="NCBI Taxonomy" id="34073"/>
    <lineage>
        <taxon>Bacteria</taxon>
        <taxon>Pseudomonadati</taxon>
        <taxon>Pseudomonadota</taxon>
        <taxon>Betaproteobacteria</taxon>
        <taxon>Burkholderiales</taxon>
        <taxon>Comamonadaceae</taxon>
        <taxon>Variovorax</taxon>
    </lineage>
</organism>
<reference evidence="4 5" key="1">
    <citation type="submission" date="2017-08" db="EMBL/GenBank/DDBJ databases">
        <title>Infants hospitalized years apart are colonized by the same room-sourced microbial strains.</title>
        <authorList>
            <person name="Brooks B."/>
            <person name="Olm M.R."/>
            <person name="Firek B.A."/>
            <person name="Baker R."/>
            <person name="Thomas B.C."/>
            <person name="Morowitz M.J."/>
            <person name="Banfield J.F."/>
        </authorList>
    </citation>
    <scope>NUCLEOTIDE SEQUENCE [LARGE SCALE GENOMIC DNA]</scope>
    <source>
        <strain evidence="4">S2_005_003_R2_41</strain>
    </source>
</reference>
<dbReference type="PRINTS" id="PR00922">
    <property type="entry name" value="DADACBPTASE3"/>
</dbReference>
<keyword evidence="4" id="KW-0121">Carboxypeptidase</keyword>
<sequence length="487" mass="51920">MPLRPLTLSPRSAFVFTLRTLAIGALLAGAATHAQQMLPPEVEAALARAKVPRDAVTMLVADAEGLRPPRLAWRTQVPVNPASIMKLVTTYAALDLLGPAYTWSTPVYTDGRVIDGTLHGNLYIQGRGDPNLVVERLWLLLRRVQGLGIRQIAGDIVLDRSAFDTTVDGDPAAFDGEPLRPYNASPDALLINFKSLVMTFTPGVGGNVAQVNYDPPLAGVATQATVPLVAGECGDWRAGLRAELTDPARIGFAGGLPAACGEKSWAVAYADPRSYALRAVGGMWAEMGNSLRGQVREGPVPAGLKPAFEIESPPLAEVVRDINKYSNNVMAQQVFLTLGLTQRKRGSFEGARTVVRQWWNERIGTGEGQPVLDNGSGLSRQERVSAAALGKMLQLAWRSPAMPELMGSLPSIGVDGTLKRRQLRGGGSAHLKTGTLRDAAGVAGYVDGASGRRWVVVAIANDPNAAAARTAFDALVDWATRDQQGER</sequence>
<comment type="similarity">
    <text evidence="1">Belongs to the peptidase S13 family.</text>
</comment>
<protein>
    <submittedName>
        <fullName evidence="4">D-alanyl-D-alanine carboxypeptidase/D-alanyl-D-alanine-endopeptidase</fullName>
    </submittedName>
</protein>
<evidence type="ECO:0000256" key="1">
    <source>
        <dbReference type="ARBA" id="ARBA00006096"/>
    </source>
</evidence>
<keyword evidence="4" id="KW-0645">Protease</keyword>
<dbReference type="EMBL" id="QFPP01000422">
    <property type="protein sequence ID" value="PZQ66421.1"/>
    <property type="molecule type" value="Genomic_DNA"/>
</dbReference>
<gene>
    <name evidence="4" type="primary">dacB</name>
    <name evidence="4" type="ORF">DI563_23575</name>
</gene>
<name>A0A2W5PKN2_VARPD</name>
<dbReference type="PANTHER" id="PTHR30023">
    <property type="entry name" value="D-ALANYL-D-ALANINE CARBOXYPEPTIDASE"/>
    <property type="match status" value="1"/>
</dbReference>
<keyword evidence="2" id="KW-0378">Hydrolase</keyword>
<dbReference type="SUPFAM" id="SSF56601">
    <property type="entry name" value="beta-lactamase/transpeptidase-like"/>
    <property type="match status" value="1"/>
</dbReference>